<evidence type="ECO:0000313" key="1">
    <source>
        <dbReference type="EMBL" id="GMF41588.1"/>
    </source>
</evidence>
<evidence type="ECO:0000313" key="2">
    <source>
        <dbReference type="Proteomes" id="UP001165121"/>
    </source>
</evidence>
<name>A0A9W6XMH4_9STRA</name>
<keyword evidence="2" id="KW-1185">Reference proteome</keyword>
<protein>
    <submittedName>
        <fullName evidence="1">Unnamed protein product</fullName>
    </submittedName>
</protein>
<dbReference type="PANTHER" id="PTHR33324:SF2">
    <property type="entry name" value="MYB_SANT-LIKE DNA-BINDING DOMAIN-CONTAINING PROTEIN"/>
    <property type="match status" value="1"/>
</dbReference>
<dbReference type="Proteomes" id="UP001165121">
    <property type="component" value="Unassembled WGS sequence"/>
</dbReference>
<dbReference type="PANTHER" id="PTHR33324">
    <property type="entry name" value="EXPRESSED PROTEIN"/>
    <property type="match status" value="1"/>
</dbReference>
<comment type="caution">
    <text evidence="1">The sequence shown here is derived from an EMBL/GenBank/DDBJ whole genome shotgun (WGS) entry which is preliminary data.</text>
</comment>
<dbReference type="EMBL" id="BSXT01001352">
    <property type="protein sequence ID" value="GMF41588.1"/>
    <property type="molecule type" value="Genomic_DNA"/>
</dbReference>
<organism evidence="1 2">
    <name type="scientific">Phytophthora fragariaefolia</name>
    <dbReference type="NCBI Taxonomy" id="1490495"/>
    <lineage>
        <taxon>Eukaryota</taxon>
        <taxon>Sar</taxon>
        <taxon>Stramenopiles</taxon>
        <taxon>Oomycota</taxon>
        <taxon>Peronosporomycetes</taxon>
        <taxon>Peronosporales</taxon>
        <taxon>Peronosporaceae</taxon>
        <taxon>Phytophthora</taxon>
    </lineage>
</organism>
<accession>A0A9W6XMH4</accession>
<gene>
    <name evidence="1" type="ORF">Pfra01_001325100</name>
</gene>
<proteinExistence type="predicted"/>
<dbReference type="AlphaFoldDB" id="A0A9W6XMH4"/>
<dbReference type="OrthoDB" id="168171at2759"/>
<reference evidence="1" key="1">
    <citation type="submission" date="2023-04" db="EMBL/GenBank/DDBJ databases">
        <title>Phytophthora fragariaefolia NBRC 109709.</title>
        <authorList>
            <person name="Ichikawa N."/>
            <person name="Sato H."/>
            <person name="Tonouchi N."/>
        </authorList>
    </citation>
    <scope>NUCLEOTIDE SEQUENCE</scope>
    <source>
        <strain evidence="1">NBRC 109709</strain>
    </source>
</reference>
<sequence length="188" mass="20829">METETLPVAEGEIRPALSSGLPRVEGQTRTKLKRARCTRWNNDGPTEEVSSLSVLLDWLTTEGSYARWRGGDSHSWETNAALATQIATFITSRGVTTGRKGKDIVNKVGQLEQSVREAVDFLSNTGAGITDELSLKAAIEKRCVRGYTSVAYTPWVNVHQVCMTYINKISTWYKPNISTGSEKMTKKQ</sequence>